<comment type="catalytic activity">
    <reaction evidence="14">
        <text>a 3'-end 2'-deoxyribonucleotide-3'-diphospho-5'-guanosine-DNA + H2O = a 3'-end 2'-deoxyribonucleotide 3'-phosphate-DNA + GMP + 2 H(+)</text>
        <dbReference type="Rhea" id="RHEA:52140"/>
        <dbReference type="Rhea" id="RHEA-COMP:13186"/>
        <dbReference type="Rhea" id="RHEA-COMP:13187"/>
        <dbReference type="ChEBI" id="CHEBI:15377"/>
        <dbReference type="ChEBI" id="CHEBI:15378"/>
        <dbReference type="ChEBI" id="CHEBI:58115"/>
        <dbReference type="ChEBI" id="CHEBI:136419"/>
        <dbReference type="ChEBI" id="CHEBI:136420"/>
        <dbReference type="EC" id="3.6.1.72"/>
    </reaction>
</comment>
<feature type="non-terminal residue" evidence="24">
    <location>
        <position position="1"/>
    </location>
</feature>
<dbReference type="InterPro" id="IPR032566">
    <property type="entry name" value="Znf-C2HE"/>
</dbReference>
<dbReference type="PANTHER" id="PTHR12486:SF4">
    <property type="entry name" value="APRATAXIN"/>
    <property type="match status" value="1"/>
</dbReference>
<dbReference type="GO" id="GO:0000012">
    <property type="term" value="P:single strand break repair"/>
    <property type="evidence" value="ECO:0007669"/>
    <property type="project" value="TreeGrafter"/>
</dbReference>
<dbReference type="OrthoDB" id="3512845at2759"/>
<comment type="catalytic activity">
    <reaction evidence="17">
        <text>a 5'-end adenosine-5'-diphospho-5'-ribonucleoside-2'-deoxyribonucleotide-DNA + H2O = a 5'-end 5'-phospho-ribonucleoside-2'-deoxyribonucleotide-DNA + AMP + 2 H(+)</text>
        <dbReference type="Rhea" id="RHEA:52132"/>
        <dbReference type="Rhea" id="RHEA-COMP:13182"/>
        <dbReference type="Rhea" id="RHEA-COMP:13183"/>
        <dbReference type="ChEBI" id="CHEBI:15377"/>
        <dbReference type="ChEBI" id="CHEBI:15378"/>
        <dbReference type="ChEBI" id="CHEBI:136414"/>
        <dbReference type="ChEBI" id="CHEBI:136415"/>
        <dbReference type="ChEBI" id="CHEBI:456215"/>
        <dbReference type="EC" id="3.6.1.71"/>
    </reaction>
</comment>
<dbReference type="GO" id="GO:0003697">
    <property type="term" value="F:single-stranded DNA binding"/>
    <property type="evidence" value="ECO:0007669"/>
    <property type="project" value="TreeGrafter"/>
</dbReference>
<dbReference type="PROSITE" id="PS51084">
    <property type="entry name" value="HIT_2"/>
    <property type="match status" value="1"/>
</dbReference>
<keyword evidence="25" id="KW-1185">Reference proteome</keyword>
<evidence type="ECO:0000256" key="7">
    <source>
        <dbReference type="ARBA" id="ARBA00022763"/>
    </source>
</evidence>
<evidence type="ECO:0000259" key="22">
    <source>
        <dbReference type="PROSITE" id="PS50157"/>
    </source>
</evidence>
<evidence type="ECO:0000256" key="13">
    <source>
        <dbReference type="ARBA" id="ARBA00023242"/>
    </source>
</evidence>
<keyword evidence="11" id="KW-0238">DNA-binding</keyword>
<feature type="region of interest" description="Disordered" evidence="21">
    <location>
        <begin position="48"/>
        <end position="106"/>
    </location>
</feature>
<comment type="catalytic activity">
    <reaction evidence="16">
        <text>a 5'-end adenosine-5'-diphospho-5'-2'-deoxyribonucleoside-DNA + H2O = a 5'-end 5'-phospho-2'-deoxyribonucleoside-DNA + AMP + 2 H(+)</text>
        <dbReference type="Rhea" id="RHEA:52128"/>
        <dbReference type="Rhea" id="RHEA-COMP:13180"/>
        <dbReference type="Rhea" id="RHEA-COMP:13181"/>
        <dbReference type="ChEBI" id="CHEBI:15377"/>
        <dbReference type="ChEBI" id="CHEBI:15378"/>
        <dbReference type="ChEBI" id="CHEBI:136412"/>
        <dbReference type="ChEBI" id="CHEBI:136413"/>
        <dbReference type="ChEBI" id="CHEBI:456215"/>
        <dbReference type="EC" id="3.6.1.71"/>
    </reaction>
</comment>
<evidence type="ECO:0000256" key="15">
    <source>
        <dbReference type="ARBA" id="ARBA00032750"/>
    </source>
</evidence>
<dbReference type="SUPFAM" id="SSF54197">
    <property type="entry name" value="HIT-like"/>
    <property type="match status" value="1"/>
</dbReference>
<dbReference type="PROSITE" id="PS00892">
    <property type="entry name" value="HIT_1"/>
    <property type="match status" value="1"/>
</dbReference>
<evidence type="ECO:0000256" key="21">
    <source>
        <dbReference type="SAM" id="MobiDB-lite"/>
    </source>
</evidence>
<keyword evidence="12" id="KW-0234">DNA repair</keyword>
<dbReference type="EMBL" id="VZRY01004631">
    <property type="protein sequence ID" value="NWW93143.1"/>
    <property type="molecule type" value="Genomic_DNA"/>
</dbReference>
<evidence type="ECO:0000256" key="11">
    <source>
        <dbReference type="ARBA" id="ARBA00023125"/>
    </source>
</evidence>
<name>A0A7K6S4C1_9AVES</name>
<evidence type="ECO:0000313" key="24">
    <source>
        <dbReference type="EMBL" id="NWW93143.1"/>
    </source>
</evidence>
<dbReference type="Gene3D" id="2.60.200.20">
    <property type="match status" value="1"/>
</dbReference>
<evidence type="ECO:0000256" key="20">
    <source>
        <dbReference type="PROSITE-ProRule" id="PRU00464"/>
    </source>
</evidence>
<dbReference type="GO" id="GO:0033699">
    <property type="term" value="F:DNA 5'-adenosine monophosphate hydrolase activity"/>
    <property type="evidence" value="ECO:0007669"/>
    <property type="project" value="UniProtKB-EC"/>
</dbReference>
<sequence length="276" mass="31445">IPKLGINPSSVDLVPVGQNQEVRMTPGQTLYVVNNLYPYELQVGSKLSSDPVDSWDSHSQDSRDEPGKRRRKEEEVTEGIPQARNAEAGGGLRRKEPAGGWNAGLKSSMRDPKLQVYKDEKAVVIQDKYPKARYHWLVLPWDSIRDLQSLTKEHAELLEHMHAVGIQMTQRCPAGNTLEFQLGYHAIPSMSQLHLHVISQDFDSPCLKTAKHWNSFTTSYFLHSQDVIKMIRSDGRVKVEPGISRLLRSPLTCHRCSEKFPSVPRLKEHLRRHRTT</sequence>
<dbReference type="EC" id="3.6.1.71" evidence="4"/>
<dbReference type="EC" id="3.6.1.72" evidence="3"/>
<comment type="subcellular location">
    <subcellularLocation>
        <location evidence="1">Nucleus</location>
        <location evidence="1">Nucleolus</location>
    </subcellularLocation>
    <subcellularLocation>
        <location evidence="2">Nucleus</location>
        <location evidence="2">Nucleoplasm</location>
    </subcellularLocation>
</comment>
<evidence type="ECO:0000256" key="18">
    <source>
        <dbReference type="ARBA" id="ARBA00045142"/>
    </source>
</evidence>
<accession>A0A7K6S4C1</accession>
<feature type="domain" description="HIT" evidence="23">
    <location>
        <begin position="102"/>
        <end position="207"/>
    </location>
</feature>
<evidence type="ECO:0000256" key="6">
    <source>
        <dbReference type="ARBA" id="ARBA00022723"/>
    </source>
</evidence>
<dbReference type="GO" id="GO:0008270">
    <property type="term" value="F:zinc ion binding"/>
    <property type="evidence" value="ECO:0007669"/>
    <property type="project" value="UniProtKB-KW"/>
</dbReference>
<feature type="compositionally biased region" description="Basic and acidic residues" evidence="21">
    <location>
        <begin position="55"/>
        <end position="67"/>
    </location>
</feature>
<evidence type="ECO:0000256" key="16">
    <source>
        <dbReference type="ARBA" id="ARBA00044639"/>
    </source>
</evidence>
<evidence type="ECO:0000259" key="23">
    <source>
        <dbReference type="PROSITE" id="PS51084"/>
    </source>
</evidence>
<dbReference type="SUPFAM" id="SSF49879">
    <property type="entry name" value="SMAD/FHA domain"/>
    <property type="match status" value="1"/>
</dbReference>
<dbReference type="SMART" id="SM00355">
    <property type="entry name" value="ZnF_C2H2"/>
    <property type="match status" value="1"/>
</dbReference>
<reference evidence="24 25" key="1">
    <citation type="submission" date="2019-09" db="EMBL/GenBank/DDBJ databases">
        <title>Bird 10,000 Genomes (B10K) Project - Family phase.</title>
        <authorList>
            <person name="Zhang G."/>
        </authorList>
    </citation>
    <scope>NUCLEOTIDE SEQUENCE [LARGE SCALE GENOMIC DNA]</scope>
    <source>
        <strain evidence="24">B10K-DU-029-58</strain>
        <tissue evidence="24">Muscle</tissue>
    </source>
</reference>
<dbReference type="Proteomes" id="UP000570016">
    <property type="component" value="Unassembled WGS sequence"/>
</dbReference>
<evidence type="ECO:0000256" key="10">
    <source>
        <dbReference type="ARBA" id="ARBA00022833"/>
    </source>
</evidence>
<proteinExistence type="predicted"/>
<evidence type="ECO:0000256" key="9">
    <source>
        <dbReference type="ARBA" id="ARBA00022801"/>
    </source>
</evidence>
<dbReference type="Pfam" id="PF16278">
    <property type="entry name" value="zf-C2HE"/>
    <property type="match status" value="1"/>
</dbReference>
<keyword evidence="6" id="KW-0479">Metal-binding</keyword>
<dbReference type="GO" id="GO:0003725">
    <property type="term" value="F:double-stranded RNA binding"/>
    <property type="evidence" value="ECO:0007669"/>
    <property type="project" value="TreeGrafter"/>
</dbReference>
<dbReference type="PANTHER" id="PTHR12486">
    <property type="entry name" value="APRATAXIN-RELATED"/>
    <property type="match status" value="1"/>
</dbReference>
<comment type="caution">
    <text evidence="20">Lacks conserved residue(s) required for the propagation of feature annotation.</text>
</comment>
<gene>
    <name evidence="24" type="primary">Aptx</name>
    <name evidence="24" type="ORF">RHYJUB_R04043</name>
</gene>
<protein>
    <recommendedName>
        <fullName evidence="5">Aprataxin</fullName>
        <ecNumber evidence="4">3.6.1.71</ecNumber>
        <ecNumber evidence="3">3.6.1.72</ecNumber>
    </recommendedName>
    <alternativeName>
        <fullName evidence="15">Forkhead-associated domain histidine triad-like protein</fullName>
    </alternativeName>
</protein>
<dbReference type="InterPro" id="IPR036265">
    <property type="entry name" value="HIT-like_sf"/>
</dbReference>
<dbReference type="InterPro" id="IPR019808">
    <property type="entry name" value="Histidine_triad_CS"/>
</dbReference>
<dbReference type="Gene3D" id="3.30.428.10">
    <property type="entry name" value="HIT-like"/>
    <property type="match status" value="1"/>
</dbReference>
<dbReference type="InterPro" id="IPR011146">
    <property type="entry name" value="HIT-like"/>
</dbReference>
<evidence type="ECO:0000256" key="2">
    <source>
        <dbReference type="ARBA" id="ARBA00004642"/>
    </source>
</evidence>
<dbReference type="AlphaFoldDB" id="A0A7K6S4C1"/>
<dbReference type="PROSITE" id="PS00028">
    <property type="entry name" value="ZINC_FINGER_C2H2_1"/>
    <property type="match status" value="1"/>
</dbReference>
<dbReference type="InterPro" id="IPR013087">
    <property type="entry name" value="Znf_C2H2_type"/>
</dbReference>
<dbReference type="PROSITE" id="PS50157">
    <property type="entry name" value="ZINC_FINGER_C2H2_2"/>
    <property type="match status" value="1"/>
</dbReference>
<dbReference type="InterPro" id="IPR008984">
    <property type="entry name" value="SMAD_FHA_dom_sf"/>
</dbReference>
<dbReference type="GO" id="GO:0120108">
    <property type="term" value="F:DNA-3'-diphospho-5'-guanosine diphosphatase activity"/>
    <property type="evidence" value="ECO:0007669"/>
    <property type="project" value="UniProtKB-EC"/>
</dbReference>
<evidence type="ECO:0000256" key="5">
    <source>
        <dbReference type="ARBA" id="ARBA00018614"/>
    </source>
</evidence>
<keyword evidence="8 19" id="KW-0863">Zinc-finger</keyword>
<evidence type="ECO:0000256" key="3">
    <source>
        <dbReference type="ARBA" id="ARBA00012495"/>
    </source>
</evidence>
<evidence type="ECO:0000256" key="17">
    <source>
        <dbReference type="ARBA" id="ARBA00044713"/>
    </source>
</evidence>
<keyword evidence="7" id="KW-0227">DNA damage</keyword>
<dbReference type="GO" id="GO:0005730">
    <property type="term" value="C:nucleolus"/>
    <property type="evidence" value="ECO:0007669"/>
    <property type="project" value="UniProtKB-SubCell"/>
</dbReference>
<evidence type="ECO:0000256" key="12">
    <source>
        <dbReference type="ARBA" id="ARBA00023204"/>
    </source>
</evidence>
<evidence type="ECO:0000313" key="25">
    <source>
        <dbReference type="Proteomes" id="UP000570016"/>
    </source>
</evidence>
<organism evidence="24 25">
    <name type="scientific">Rhynochetos jubatus</name>
    <name type="common">kagu</name>
    <dbReference type="NCBI Taxonomy" id="54386"/>
    <lineage>
        <taxon>Eukaryota</taxon>
        <taxon>Metazoa</taxon>
        <taxon>Chordata</taxon>
        <taxon>Craniata</taxon>
        <taxon>Vertebrata</taxon>
        <taxon>Euteleostomi</taxon>
        <taxon>Archelosauria</taxon>
        <taxon>Archosauria</taxon>
        <taxon>Dinosauria</taxon>
        <taxon>Saurischia</taxon>
        <taxon>Theropoda</taxon>
        <taxon>Coelurosauria</taxon>
        <taxon>Aves</taxon>
        <taxon>Neognathae</taxon>
        <taxon>Neoaves</taxon>
        <taxon>Phaethontimorphae</taxon>
        <taxon>Eurypygiformes</taxon>
        <taxon>Rhynochetidae</taxon>
        <taxon>Rhynochetos</taxon>
    </lineage>
</organism>
<evidence type="ECO:0000256" key="8">
    <source>
        <dbReference type="ARBA" id="ARBA00022771"/>
    </source>
</evidence>
<evidence type="ECO:0000256" key="4">
    <source>
        <dbReference type="ARBA" id="ARBA00012496"/>
    </source>
</evidence>
<comment type="caution">
    <text evidence="24">The sequence shown here is derived from an EMBL/GenBank/DDBJ whole genome shotgun (WGS) entry which is preliminary data.</text>
</comment>
<comment type="function">
    <text evidence="18">DNA-binding protein involved in single-strand DNA break repair, double-strand DNA break repair and base excision repair. Resolves abortive DNA ligation intermediates formed either at base excision sites, or when DNA ligases attempt to repair non-ligatable breaks induced by reactive oxygen species. Catalyzes the release of adenylate groups covalently linked to 5'-phosphate termini, resulting in the production of 5'-phosphate termini that can be efficiently rejoined. Also able to hydrolyze adenosine 5'-monophosphoramidate (AMP-NH(2)) and diadenosine tetraphosphate (AppppA), but with lower catalytic activity. Likewise, catalyzes the release of 3'-linked guanosine (DNAppG) and inosine (DNAppI) from DNA, but has higher specific activity with 5'-linked adenosine (AppDNA).</text>
</comment>
<evidence type="ECO:0000256" key="19">
    <source>
        <dbReference type="PROSITE-ProRule" id="PRU00042"/>
    </source>
</evidence>
<dbReference type="Pfam" id="PF11969">
    <property type="entry name" value="DcpS_C"/>
    <property type="match status" value="1"/>
</dbReference>
<evidence type="ECO:0000256" key="1">
    <source>
        <dbReference type="ARBA" id="ARBA00004604"/>
    </source>
</evidence>
<dbReference type="GO" id="GO:0005654">
    <property type="term" value="C:nucleoplasm"/>
    <property type="evidence" value="ECO:0007669"/>
    <property type="project" value="UniProtKB-SubCell"/>
</dbReference>
<evidence type="ECO:0000256" key="14">
    <source>
        <dbReference type="ARBA" id="ARBA00024601"/>
    </source>
</evidence>
<feature type="non-terminal residue" evidence="24">
    <location>
        <position position="276"/>
    </location>
</feature>
<dbReference type="GO" id="GO:1990165">
    <property type="term" value="F:single-strand break-containing DNA binding"/>
    <property type="evidence" value="ECO:0007669"/>
    <property type="project" value="TreeGrafter"/>
</dbReference>
<dbReference type="FunFam" id="3.30.428.10:FF:000004">
    <property type="entry name" value="aprataxin isoform X2"/>
    <property type="match status" value="1"/>
</dbReference>
<keyword evidence="13" id="KW-0539">Nucleus</keyword>
<feature type="domain" description="C2H2-type" evidence="22">
    <location>
        <begin position="251"/>
        <end position="276"/>
    </location>
</feature>
<keyword evidence="10" id="KW-0862">Zinc</keyword>
<dbReference type="GO" id="GO:0030983">
    <property type="term" value="F:mismatched DNA binding"/>
    <property type="evidence" value="ECO:0007669"/>
    <property type="project" value="TreeGrafter"/>
</dbReference>
<keyword evidence="9" id="KW-0378">Hydrolase</keyword>